<dbReference type="AlphaFoldDB" id="A0A7K3QUD2"/>
<dbReference type="EMBL" id="JAAGMR010000206">
    <property type="protein sequence ID" value="NEB93486.1"/>
    <property type="molecule type" value="Genomic_DNA"/>
</dbReference>
<comment type="caution">
    <text evidence="4">The sequence shown here is derived from an EMBL/GenBank/DDBJ whole genome shotgun (WGS) entry which is preliminary data.</text>
</comment>
<reference evidence="4 5" key="1">
    <citation type="submission" date="2020-01" db="EMBL/GenBank/DDBJ databases">
        <title>Insect and environment-associated Actinomycetes.</title>
        <authorList>
            <person name="Currrie C."/>
            <person name="Chevrette M."/>
            <person name="Carlson C."/>
            <person name="Stubbendieck R."/>
            <person name="Wendt-Pienkowski E."/>
        </authorList>
    </citation>
    <scope>NUCLEOTIDE SEQUENCE [LARGE SCALE GENOMIC DNA]</scope>
    <source>
        <strain evidence="4 5">SID7754</strain>
    </source>
</reference>
<accession>A0A7K3QUD2</accession>
<dbReference type="SUPFAM" id="SSF47336">
    <property type="entry name" value="ACP-like"/>
    <property type="match status" value="1"/>
</dbReference>
<gene>
    <name evidence="4" type="ORF">G3I21_17615</name>
</gene>
<dbReference type="InterPro" id="IPR006162">
    <property type="entry name" value="Ppantetheine_attach_site"/>
</dbReference>
<dbReference type="Proteomes" id="UP000470520">
    <property type="component" value="Unassembled WGS sequence"/>
</dbReference>
<dbReference type="InterPro" id="IPR009081">
    <property type="entry name" value="PP-bd_ACP"/>
</dbReference>
<evidence type="ECO:0000256" key="1">
    <source>
        <dbReference type="ARBA" id="ARBA00022450"/>
    </source>
</evidence>
<keyword evidence="1" id="KW-0596">Phosphopantetheine</keyword>
<organism evidence="4 5">
    <name type="scientific">Streptomyces bauhiniae</name>
    <dbReference type="NCBI Taxonomy" id="2340725"/>
    <lineage>
        <taxon>Bacteria</taxon>
        <taxon>Bacillati</taxon>
        <taxon>Actinomycetota</taxon>
        <taxon>Actinomycetes</taxon>
        <taxon>Kitasatosporales</taxon>
        <taxon>Streptomycetaceae</taxon>
        <taxon>Streptomyces</taxon>
    </lineage>
</organism>
<evidence type="ECO:0000313" key="4">
    <source>
        <dbReference type="EMBL" id="NEB93486.1"/>
    </source>
</evidence>
<dbReference type="PROSITE" id="PS50075">
    <property type="entry name" value="CARRIER"/>
    <property type="match status" value="1"/>
</dbReference>
<evidence type="ECO:0000313" key="5">
    <source>
        <dbReference type="Proteomes" id="UP000470520"/>
    </source>
</evidence>
<name>A0A7K3QUD2_9ACTN</name>
<dbReference type="Pfam" id="PF00550">
    <property type="entry name" value="PP-binding"/>
    <property type="match status" value="1"/>
</dbReference>
<protein>
    <submittedName>
        <fullName evidence="4">Acyl carrier protein</fullName>
    </submittedName>
</protein>
<dbReference type="PROSITE" id="PS00012">
    <property type="entry name" value="PHOSPHOPANTETHEINE"/>
    <property type="match status" value="1"/>
</dbReference>
<dbReference type="Gene3D" id="1.10.1200.10">
    <property type="entry name" value="ACP-like"/>
    <property type="match status" value="1"/>
</dbReference>
<keyword evidence="2" id="KW-0597">Phosphoprotein</keyword>
<evidence type="ECO:0000259" key="3">
    <source>
        <dbReference type="PROSITE" id="PS50075"/>
    </source>
</evidence>
<dbReference type="InterPro" id="IPR036736">
    <property type="entry name" value="ACP-like_sf"/>
</dbReference>
<sequence>MSQQMQLEDLTTMLRECAGESENADLSTGADDVSFTDLGYDSLAILETTARIERDYGVVLDDEAVSEAETLGKYLALVNEALAAGTRAA</sequence>
<dbReference type="RefSeq" id="WP_164189855.1">
    <property type="nucleotide sequence ID" value="NZ_JAAGMR010000206.1"/>
</dbReference>
<proteinExistence type="predicted"/>
<feature type="domain" description="Carrier" evidence="3">
    <location>
        <begin position="4"/>
        <end position="82"/>
    </location>
</feature>
<evidence type="ECO:0000256" key="2">
    <source>
        <dbReference type="ARBA" id="ARBA00022553"/>
    </source>
</evidence>